<dbReference type="EMBL" id="JPQU01000023">
    <property type="protein sequence ID" value="KFE56802.1"/>
    <property type="molecule type" value="Genomic_DNA"/>
</dbReference>
<dbReference type="PANTHER" id="PTHR30086:SF20">
    <property type="entry name" value="ARGININE EXPORTER PROTEIN ARGO-RELATED"/>
    <property type="match status" value="1"/>
</dbReference>
<reference evidence="7 8" key="1">
    <citation type="submission" date="2014-07" db="EMBL/GenBank/DDBJ databases">
        <title>Draft Genome Sequences of Environmental Pseudomonas syringae strains.</title>
        <authorList>
            <person name="Baltrus D.A."/>
            <person name="Berge O."/>
            <person name="Morris C."/>
        </authorList>
    </citation>
    <scope>NUCLEOTIDE SEQUENCE [LARGE SCALE GENOMIC DNA]</scope>
    <source>
        <strain evidence="7 8">GAW0119</strain>
    </source>
</reference>
<keyword evidence="3 6" id="KW-0812">Transmembrane</keyword>
<feature type="transmembrane region" description="Helical" evidence="6">
    <location>
        <begin position="186"/>
        <end position="204"/>
    </location>
</feature>
<dbReference type="RefSeq" id="WP_032627084.1">
    <property type="nucleotide sequence ID" value="NZ_JPQU01000023.1"/>
</dbReference>
<keyword evidence="4 6" id="KW-1133">Transmembrane helix</keyword>
<evidence type="ECO:0000313" key="8">
    <source>
        <dbReference type="Proteomes" id="UP000028631"/>
    </source>
</evidence>
<feature type="transmembrane region" description="Helical" evidence="6">
    <location>
        <begin position="6"/>
        <end position="27"/>
    </location>
</feature>
<dbReference type="GO" id="GO:0005886">
    <property type="term" value="C:plasma membrane"/>
    <property type="evidence" value="ECO:0007669"/>
    <property type="project" value="UniProtKB-SubCell"/>
</dbReference>
<comment type="caution">
    <text evidence="7">The sequence shown here is derived from an EMBL/GenBank/DDBJ whole genome shotgun (WGS) entry which is preliminary data.</text>
</comment>
<dbReference type="Proteomes" id="UP000028631">
    <property type="component" value="Unassembled WGS sequence"/>
</dbReference>
<feature type="transmembrane region" description="Helical" evidence="6">
    <location>
        <begin position="39"/>
        <end position="69"/>
    </location>
</feature>
<keyword evidence="5 6" id="KW-0472">Membrane</keyword>
<gene>
    <name evidence="7" type="ORF">IV01_06325</name>
</gene>
<dbReference type="AlphaFoldDB" id="A0A085VMY9"/>
<keyword evidence="2" id="KW-1003">Cell membrane</keyword>
<dbReference type="InterPro" id="IPR001123">
    <property type="entry name" value="LeuE-type"/>
</dbReference>
<dbReference type="PATRIC" id="fig|317.175.peg.1322"/>
<accession>A0A085VMY9</accession>
<evidence type="ECO:0000256" key="1">
    <source>
        <dbReference type="ARBA" id="ARBA00004651"/>
    </source>
</evidence>
<comment type="subcellular location">
    <subcellularLocation>
        <location evidence="1">Cell membrane</location>
        <topology evidence="1">Multi-pass membrane protein</topology>
    </subcellularLocation>
</comment>
<organism evidence="7 8">
    <name type="scientific">Pseudomonas syringae</name>
    <dbReference type="NCBI Taxonomy" id="317"/>
    <lineage>
        <taxon>Bacteria</taxon>
        <taxon>Pseudomonadati</taxon>
        <taxon>Pseudomonadota</taxon>
        <taxon>Gammaproteobacteria</taxon>
        <taxon>Pseudomonadales</taxon>
        <taxon>Pseudomonadaceae</taxon>
        <taxon>Pseudomonas</taxon>
    </lineage>
</organism>
<name>A0A085VMY9_PSESX</name>
<evidence type="ECO:0000256" key="5">
    <source>
        <dbReference type="ARBA" id="ARBA00023136"/>
    </source>
</evidence>
<evidence type="ECO:0000313" key="7">
    <source>
        <dbReference type="EMBL" id="KFE56802.1"/>
    </source>
</evidence>
<dbReference type="PIRSF" id="PIRSF006324">
    <property type="entry name" value="LeuE"/>
    <property type="match status" value="1"/>
</dbReference>
<protein>
    <submittedName>
        <fullName evidence="7">Lysine transporter LysE</fullName>
    </submittedName>
</protein>
<evidence type="ECO:0000256" key="2">
    <source>
        <dbReference type="ARBA" id="ARBA00022475"/>
    </source>
</evidence>
<evidence type="ECO:0000256" key="4">
    <source>
        <dbReference type="ARBA" id="ARBA00022989"/>
    </source>
</evidence>
<evidence type="ECO:0000256" key="3">
    <source>
        <dbReference type="ARBA" id="ARBA00022692"/>
    </source>
</evidence>
<evidence type="ECO:0000256" key="6">
    <source>
        <dbReference type="SAM" id="Phobius"/>
    </source>
</evidence>
<dbReference type="PANTHER" id="PTHR30086">
    <property type="entry name" value="ARGININE EXPORTER PROTEIN ARGO"/>
    <property type="match status" value="1"/>
</dbReference>
<dbReference type="Pfam" id="PF01810">
    <property type="entry name" value="LysE"/>
    <property type="match status" value="1"/>
</dbReference>
<keyword evidence="8" id="KW-1185">Reference proteome</keyword>
<feature type="transmembrane region" description="Helical" evidence="6">
    <location>
        <begin position="112"/>
        <end position="132"/>
    </location>
</feature>
<dbReference type="GO" id="GO:0015171">
    <property type="term" value="F:amino acid transmembrane transporter activity"/>
    <property type="evidence" value="ECO:0007669"/>
    <property type="project" value="TreeGrafter"/>
</dbReference>
<proteinExistence type="predicted"/>
<feature type="transmembrane region" description="Helical" evidence="6">
    <location>
        <begin position="144"/>
        <end position="166"/>
    </location>
</feature>
<dbReference type="OrthoDB" id="9784202at2"/>
<sequence>MPDAASLYLFIVAVVLLLVVPGPNMAFVTTHALAHGWRAGFAAALGISLADLVMTALVSAGVGAVVMSWAPAFDVLRVAGACYLIWIAWQALKVPSLPQGTQPQLASMWKIFARATLNSLLNPKALLFFMVFLPQFVSVENGNLTFQLMFLGGLLSLIALVFHTLLGLCAGQLNGKMHRSRFTERLGKYGFAGVMAALAARLLFLDRPL</sequence>